<dbReference type="GO" id="GO:0006629">
    <property type="term" value="P:lipid metabolic process"/>
    <property type="evidence" value="ECO:0007669"/>
    <property type="project" value="UniProtKB-KW"/>
</dbReference>
<dbReference type="PANTHER" id="PTHR10250:SF26">
    <property type="entry name" value="GLUTATHIONE S-TRANSFERASE 3, MITOCHONDRIAL"/>
    <property type="match status" value="1"/>
</dbReference>
<comment type="similarity">
    <text evidence="2">Belongs to the MAPEG family.</text>
</comment>
<comment type="catalytic activity">
    <reaction evidence="17">
        <text>(5S)-hydroperoxy-(6E,8Z,11Z,14Z)-eicosatetraenoate + 2 glutathione = (5S)-hydroxy-(6E,8Z,11Z,14Z)-eicosatetraenoate + glutathione disulfide + H2O</text>
        <dbReference type="Rhea" id="RHEA:48620"/>
        <dbReference type="ChEBI" id="CHEBI:15377"/>
        <dbReference type="ChEBI" id="CHEBI:57450"/>
        <dbReference type="ChEBI" id="CHEBI:57925"/>
        <dbReference type="ChEBI" id="CHEBI:58297"/>
        <dbReference type="ChEBI" id="CHEBI:90632"/>
    </reaction>
    <physiologicalReaction direction="left-to-right" evidence="17">
        <dbReference type="Rhea" id="RHEA:48621"/>
    </physiologicalReaction>
</comment>
<evidence type="ECO:0000256" key="13">
    <source>
        <dbReference type="ARBA" id="ARBA00023288"/>
    </source>
</evidence>
<comment type="catalytic activity">
    <reaction evidence="19">
        <text>15-deoxy-Delta(12,14)-prostaglandin J2 + glutathione = 15-deoxy-Delta(12,14)-prostaglandin J2-S-(R)-glutathione</text>
        <dbReference type="Rhea" id="RHEA:75963"/>
        <dbReference type="ChEBI" id="CHEBI:57925"/>
        <dbReference type="ChEBI" id="CHEBI:85236"/>
        <dbReference type="ChEBI" id="CHEBI:194498"/>
    </reaction>
    <physiologicalReaction direction="left-to-right" evidence="19">
        <dbReference type="Rhea" id="RHEA:75964"/>
    </physiologicalReaction>
</comment>
<dbReference type="GO" id="GO:0004464">
    <property type="term" value="F:leukotriene-C4 synthase activity"/>
    <property type="evidence" value="ECO:0007669"/>
    <property type="project" value="UniProtKB-EC"/>
</dbReference>
<protein>
    <recommendedName>
        <fullName evidence="20">Glutathione S-transferase 3, mitochondrial</fullName>
        <ecNumber evidence="16">4.4.1.20</ecNumber>
    </recommendedName>
    <alternativeName>
        <fullName evidence="21">Glutathione peroxidase MGST3</fullName>
    </alternativeName>
    <alternativeName>
        <fullName evidence="22">LTC4 synthase MGST3</fullName>
    </alternativeName>
</protein>
<evidence type="ECO:0000256" key="8">
    <source>
        <dbReference type="ARBA" id="ARBA00023098"/>
    </source>
</evidence>
<dbReference type="AlphaFoldDB" id="A0A9D4LF80"/>
<keyword evidence="11" id="KW-0564">Palmitate</keyword>
<gene>
    <name evidence="24" type="ORF">DPMN_100136</name>
</gene>
<evidence type="ECO:0000256" key="7">
    <source>
        <dbReference type="ARBA" id="ARBA00023002"/>
    </source>
</evidence>
<dbReference type="GO" id="GO:0006691">
    <property type="term" value="P:leukotriene metabolic process"/>
    <property type="evidence" value="ECO:0007669"/>
    <property type="project" value="UniProtKB-ARBA"/>
</dbReference>
<evidence type="ECO:0000256" key="9">
    <source>
        <dbReference type="ARBA" id="ARBA00023128"/>
    </source>
</evidence>
<evidence type="ECO:0000256" key="14">
    <source>
        <dbReference type="ARBA" id="ARBA00037884"/>
    </source>
</evidence>
<evidence type="ECO:0000256" key="15">
    <source>
        <dbReference type="ARBA" id="ARBA00037916"/>
    </source>
</evidence>
<evidence type="ECO:0000256" key="5">
    <source>
        <dbReference type="ARBA" id="ARBA00022787"/>
    </source>
</evidence>
<dbReference type="EC" id="4.4.1.20" evidence="16"/>
<evidence type="ECO:0000313" key="25">
    <source>
        <dbReference type="Proteomes" id="UP000828390"/>
    </source>
</evidence>
<reference evidence="24" key="1">
    <citation type="journal article" date="2019" name="bioRxiv">
        <title>The Genome of the Zebra Mussel, Dreissena polymorpha: A Resource for Invasive Species Research.</title>
        <authorList>
            <person name="McCartney M.A."/>
            <person name="Auch B."/>
            <person name="Kono T."/>
            <person name="Mallez S."/>
            <person name="Zhang Y."/>
            <person name="Obille A."/>
            <person name="Becker A."/>
            <person name="Abrahante J.E."/>
            <person name="Garbe J."/>
            <person name="Badalamenti J.P."/>
            <person name="Herman A."/>
            <person name="Mangelson H."/>
            <person name="Liachko I."/>
            <person name="Sullivan S."/>
            <person name="Sone E.D."/>
            <person name="Koren S."/>
            <person name="Silverstein K.A.T."/>
            <person name="Beckman K.B."/>
            <person name="Gohl D.M."/>
        </authorList>
    </citation>
    <scope>NUCLEOTIDE SEQUENCE</scope>
    <source>
        <strain evidence="24">Duluth1</strain>
        <tissue evidence="24">Whole animal</tissue>
    </source>
</reference>
<dbReference type="OrthoDB" id="410651at2759"/>
<keyword evidence="6 23" id="KW-1133">Transmembrane helix</keyword>
<keyword evidence="4 23" id="KW-0812">Transmembrane</keyword>
<keyword evidence="3" id="KW-0808">Transferase</keyword>
<evidence type="ECO:0000256" key="12">
    <source>
        <dbReference type="ARBA" id="ARBA00023239"/>
    </source>
</evidence>
<comment type="subcellular location">
    <subcellularLocation>
        <location evidence="1">Mitochondrion outer membrane</location>
        <topology evidence="1">Multi-pass membrane protein</topology>
    </subcellularLocation>
</comment>
<dbReference type="Pfam" id="PF01124">
    <property type="entry name" value="MAPEG"/>
    <property type="match status" value="1"/>
</dbReference>
<evidence type="ECO:0000256" key="19">
    <source>
        <dbReference type="ARBA" id="ARBA00051411"/>
    </source>
</evidence>
<comment type="catalytic activity">
    <reaction evidence="18">
        <text>leukotriene C4 = leukotriene A4 + glutathione</text>
        <dbReference type="Rhea" id="RHEA:17617"/>
        <dbReference type="ChEBI" id="CHEBI:57463"/>
        <dbReference type="ChEBI" id="CHEBI:57925"/>
        <dbReference type="ChEBI" id="CHEBI:57973"/>
        <dbReference type="EC" id="4.4.1.20"/>
    </reaction>
    <physiologicalReaction direction="right-to-left" evidence="18">
        <dbReference type="Rhea" id="RHEA:17619"/>
    </physiologicalReaction>
</comment>
<evidence type="ECO:0000256" key="10">
    <source>
        <dbReference type="ARBA" id="ARBA00023136"/>
    </source>
</evidence>
<evidence type="ECO:0000256" key="4">
    <source>
        <dbReference type="ARBA" id="ARBA00022692"/>
    </source>
</evidence>
<dbReference type="EMBL" id="JAIWYP010000003">
    <property type="protein sequence ID" value="KAH3857527.1"/>
    <property type="molecule type" value="Genomic_DNA"/>
</dbReference>
<feature type="transmembrane region" description="Helical" evidence="23">
    <location>
        <begin position="13"/>
        <end position="33"/>
    </location>
</feature>
<dbReference type="InterPro" id="IPR023352">
    <property type="entry name" value="MAPEG-like_dom_sf"/>
</dbReference>
<feature type="transmembrane region" description="Helical" evidence="23">
    <location>
        <begin position="121"/>
        <end position="141"/>
    </location>
</feature>
<evidence type="ECO:0000256" key="18">
    <source>
        <dbReference type="ARBA" id="ARBA00049298"/>
    </source>
</evidence>
<proteinExistence type="inferred from homology"/>
<dbReference type="SUPFAM" id="SSF161084">
    <property type="entry name" value="MAPEG domain-like"/>
    <property type="match status" value="1"/>
</dbReference>
<evidence type="ECO:0000256" key="11">
    <source>
        <dbReference type="ARBA" id="ARBA00023139"/>
    </source>
</evidence>
<evidence type="ECO:0000313" key="24">
    <source>
        <dbReference type="EMBL" id="KAH3857527.1"/>
    </source>
</evidence>
<sequence length="147" mass="16622">MTLSKFADTLPEGFGYVLLTGVGSLFVNMWMAINVGKARKQYEVKYPQLYHSEPMHKFNCIQRAHQNSLENQSGFLLLLFTSGLQYPKISAAAGAVYLAGRIVYALGYYTGDPEKRRYGAFHHIGEIVLLGGTISLAFRVLKWWPYH</sequence>
<comment type="caution">
    <text evidence="24">The sequence shown here is derived from an EMBL/GenBank/DDBJ whole genome shotgun (WGS) entry which is preliminary data.</text>
</comment>
<dbReference type="GO" id="GO:0005741">
    <property type="term" value="C:mitochondrial outer membrane"/>
    <property type="evidence" value="ECO:0007669"/>
    <property type="project" value="UniProtKB-SubCell"/>
</dbReference>
<evidence type="ECO:0000256" key="1">
    <source>
        <dbReference type="ARBA" id="ARBA00004374"/>
    </source>
</evidence>
<organism evidence="24 25">
    <name type="scientific">Dreissena polymorpha</name>
    <name type="common">Zebra mussel</name>
    <name type="synonym">Mytilus polymorpha</name>
    <dbReference type="NCBI Taxonomy" id="45954"/>
    <lineage>
        <taxon>Eukaryota</taxon>
        <taxon>Metazoa</taxon>
        <taxon>Spiralia</taxon>
        <taxon>Lophotrochozoa</taxon>
        <taxon>Mollusca</taxon>
        <taxon>Bivalvia</taxon>
        <taxon>Autobranchia</taxon>
        <taxon>Heteroconchia</taxon>
        <taxon>Euheterodonta</taxon>
        <taxon>Imparidentia</taxon>
        <taxon>Neoheterodontei</taxon>
        <taxon>Myida</taxon>
        <taxon>Dreissenoidea</taxon>
        <taxon>Dreissenidae</taxon>
        <taxon>Dreissena</taxon>
    </lineage>
</organism>
<name>A0A9D4LF80_DREPO</name>
<keyword evidence="9" id="KW-0496">Mitochondrion</keyword>
<keyword evidence="10 23" id="KW-0472">Membrane</keyword>
<keyword evidence="7" id="KW-0560">Oxidoreductase</keyword>
<evidence type="ECO:0000256" key="17">
    <source>
        <dbReference type="ARBA" id="ARBA00043664"/>
    </source>
</evidence>
<keyword evidence="5" id="KW-1000">Mitochondrion outer membrane</keyword>
<dbReference type="GO" id="GO:0005635">
    <property type="term" value="C:nuclear envelope"/>
    <property type="evidence" value="ECO:0007669"/>
    <property type="project" value="TreeGrafter"/>
</dbReference>
<accession>A0A9D4LF80</accession>
<dbReference type="InterPro" id="IPR050997">
    <property type="entry name" value="MAPEG"/>
</dbReference>
<dbReference type="GO" id="GO:0004602">
    <property type="term" value="F:glutathione peroxidase activity"/>
    <property type="evidence" value="ECO:0007669"/>
    <property type="project" value="TreeGrafter"/>
</dbReference>
<dbReference type="GO" id="GO:0005783">
    <property type="term" value="C:endoplasmic reticulum"/>
    <property type="evidence" value="ECO:0007669"/>
    <property type="project" value="TreeGrafter"/>
</dbReference>
<dbReference type="Proteomes" id="UP000828390">
    <property type="component" value="Unassembled WGS sequence"/>
</dbReference>
<keyword evidence="8" id="KW-0443">Lipid metabolism</keyword>
<comment type="pathway">
    <text evidence="14">Lipid metabolism; leukotriene C4 biosynthesis.</text>
</comment>
<dbReference type="PANTHER" id="PTHR10250">
    <property type="entry name" value="MICROSOMAL GLUTATHIONE S-TRANSFERASE"/>
    <property type="match status" value="1"/>
</dbReference>
<comment type="pathway">
    <text evidence="15">Lipid metabolism; arachidonate metabolism.</text>
</comment>
<dbReference type="Gene3D" id="1.20.120.550">
    <property type="entry name" value="Membrane associated eicosanoid/glutathione metabolism-like domain"/>
    <property type="match status" value="1"/>
</dbReference>
<dbReference type="GO" id="GO:0004364">
    <property type="term" value="F:glutathione transferase activity"/>
    <property type="evidence" value="ECO:0007669"/>
    <property type="project" value="TreeGrafter"/>
</dbReference>
<evidence type="ECO:0000256" key="3">
    <source>
        <dbReference type="ARBA" id="ARBA00022679"/>
    </source>
</evidence>
<dbReference type="FunFam" id="1.20.120.550:FF:000004">
    <property type="entry name" value="Microsomal glutathione S-transferase 3"/>
    <property type="match status" value="1"/>
</dbReference>
<keyword evidence="13" id="KW-0449">Lipoprotein</keyword>
<evidence type="ECO:0000256" key="22">
    <source>
        <dbReference type="ARBA" id="ARBA00076908"/>
    </source>
</evidence>
<evidence type="ECO:0000256" key="20">
    <source>
        <dbReference type="ARBA" id="ARBA00069748"/>
    </source>
</evidence>
<evidence type="ECO:0000256" key="6">
    <source>
        <dbReference type="ARBA" id="ARBA00022989"/>
    </source>
</evidence>
<dbReference type="InterPro" id="IPR001129">
    <property type="entry name" value="Membr-assoc_MAPEG"/>
</dbReference>
<feature type="transmembrane region" description="Helical" evidence="23">
    <location>
        <begin position="89"/>
        <end position="109"/>
    </location>
</feature>
<keyword evidence="25" id="KW-1185">Reference proteome</keyword>
<evidence type="ECO:0000256" key="16">
    <source>
        <dbReference type="ARBA" id="ARBA00039056"/>
    </source>
</evidence>
<evidence type="ECO:0000256" key="2">
    <source>
        <dbReference type="ARBA" id="ARBA00010459"/>
    </source>
</evidence>
<keyword evidence="12" id="KW-0456">Lyase</keyword>
<evidence type="ECO:0000256" key="23">
    <source>
        <dbReference type="SAM" id="Phobius"/>
    </source>
</evidence>
<evidence type="ECO:0000256" key="21">
    <source>
        <dbReference type="ARBA" id="ARBA00075145"/>
    </source>
</evidence>
<reference evidence="24" key="2">
    <citation type="submission" date="2020-11" db="EMBL/GenBank/DDBJ databases">
        <authorList>
            <person name="McCartney M.A."/>
            <person name="Auch B."/>
            <person name="Kono T."/>
            <person name="Mallez S."/>
            <person name="Becker A."/>
            <person name="Gohl D.M."/>
            <person name="Silverstein K.A.T."/>
            <person name="Koren S."/>
            <person name="Bechman K.B."/>
            <person name="Herman A."/>
            <person name="Abrahante J.E."/>
            <person name="Garbe J."/>
        </authorList>
    </citation>
    <scope>NUCLEOTIDE SEQUENCE</scope>
    <source>
        <strain evidence="24">Duluth1</strain>
        <tissue evidence="24">Whole animal</tissue>
    </source>
</reference>